<dbReference type="CDD" id="cd00342">
    <property type="entry name" value="gram_neg_porins"/>
    <property type="match status" value="1"/>
</dbReference>
<feature type="chain" id="PRO_5023071435" evidence="11">
    <location>
        <begin position="22"/>
        <end position="381"/>
    </location>
</feature>
<dbReference type="GO" id="GO:0015288">
    <property type="term" value="F:porin activity"/>
    <property type="evidence" value="ECO:0007669"/>
    <property type="project" value="UniProtKB-KW"/>
</dbReference>
<dbReference type="AlphaFoldDB" id="A0A5E5A152"/>
<evidence type="ECO:0000256" key="7">
    <source>
        <dbReference type="ARBA" id="ARBA00023065"/>
    </source>
</evidence>
<dbReference type="GO" id="GO:0009279">
    <property type="term" value="C:cell outer membrane"/>
    <property type="evidence" value="ECO:0007669"/>
    <property type="project" value="UniProtKB-SubCell"/>
</dbReference>
<dbReference type="EMBL" id="CABPSP010000006">
    <property type="protein sequence ID" value="VVE66787.1"/>
    <property type="molecule type" value="Genomic_DNA"/>
</dbReference>
<evidence type="ECO:0000256" key="3">
    <source>
        <dbReference type="ARBA" id="ARBA00022448"/>
    </source>
</evidence>
<organism evidence="13 14">
    <name type="scientific">Pandoraea anapnoica</name>
    <dbReference type="NCBI Taxonomy" id="2508301"/>
    <lineage>
        <taxon>Bacteria</taxon>
        <taxon>Pseudomonadati</taxon>
        <taxon>Pseudomonadota</taxon>
        <taxon>Betaproteobacteria</taxon>
        <taxon>Burkholderiales</taxon>
        <taxon>Burkholderiaceae</taxon>
        <taxon>Pandoraea</taxon>
    </lineage>
</organism>
<dbReference type="Pfam" id="PF13609">
    <property type="entry name" value="Porin_4"/>
    <property type="match status" value="1"/>
</dbReference>
<sequence length="381" mass="40437">MKQQVKWILGLWALSAGLAYGQSSVTLYGVIDTGIDYVSNSGGKSQWSVVDGTLSGIYGSRWGLMGSEDLGGGRSVSFKLENGFNSANGQLFQGGRQFGRQAYIELRDRSLGSLAIGRQYDEIVDFVQPVTFNGNWGPMFAHASDIDNTSDSYRVNNAIKFTSVDYGGLSFAAMLGLSNSNAPGTSTIGTWSAGVRYRLGALLFAGGYLQAKHPATLFPDGNFLANTSGAAIGAAGPFSYVGNPASLQEWGLGATWGIDAVTLGANYTRTLFGQANGTASTVTFTNYEVWLNYEFAPSWTVGGEYTYTVGSIGYSGASPGYQLVGLVIDKKMSKRTELYAMSSFQRANASAAHADIFEGAIASASSSRNQAALRVGMVHKF</sequence>
<comment type="subcellular location">
    <subcellularLocation>
        <location evidence="1">Cell outer membrane</location>
        <topology evidence="1">Multi-pass membrane protein</topology>
    </subcellularLocation>
</comment>
<dbReference type="InterPro" id="IPR033900">
    <property type="entry name" value="Gram_neg_porin_domain"/>
</dbReference>
<dbReference type="GO" id="GO:0046930">
    <property type="term" value="C:pore complex"/>
    <property type="evidence" value="ECO:0007669"/>
    <property type="project" value="UniProtKB-KW"/>
</dbReference>
<dbReference type="PANTHER" id="PTHR34501">
    <property type="entry name" value="PROTEIN YDDL-RELATED"/>
    <property type="match status" value="1"/>
</dbReference>
<keyword evidence="9" id="KW-0472">Membrane</keyword>
<keyword evidence="10" id="KW-0998">Cell outer membrane</keyword>
<dbReference type="SUPFAM" id="SSF56935">
    <property type="entry name" value="Porins"/>
    <property type="match status" value="1"/>
</dbReference>
<feature type="domain" description="Porin" evidence="12">
    <location>
        <begin position="13"/>
        <end position="345"/>
    </location>
</feature>
<dbReference type="PANTHER" id="PTHR34501:SF9">
    <property type="entry name" value="MAJOR OUTER MEMBRANE PROTEIN P.IA"/>
    <property type="match status" value="1"/>
</dbReference>
<protein>
    <submittedName>
        <fullName evidence="13">Porin</fullName>
    </submittedName>
</protein>
<evidence type="ECO:0000256" key="8">
    <source>
        <dbReference type="ARBA" id="ARBA00023114"/>
    </source>
</evidence>
<gene>
    <name evidence="13" type="ORF">PAN31117_02387</name>
</gene>
<evidence type="ECO:0000256" key="10">
    <source>
        <dbReference type="ARBA" id="ARBA00023237"/>
    </source>
</evidence>
<reference evidence="13 14" key="1">
    <citation type="submission" date="2019-08" db="EMBL/GenBank/DDBJ databases">
        <authorList>
            <person name="Peeters C."/>
        </authorList>
    </citation>
    <scope>NUCLEOTIDE SEQUENCE [LARGE SCALE GENOMIC DNA]</scope>
    <source>
        <strain evidence="13 14">LMG 31117</strain>
    </source>
</reference>
<evidence type="ECO:0000256" key="4">
    <source>
        <dbReference type="ARBA" id="ARBA00022452"/>
    </source>
</evidence>
<keyword evidence="4" id="KW-1134">Transmembrane beta strand</keyword>
<feature type="signal peptide" evidence="11">
    <location>
        <begin position="1"/>
        <end position="21"/>
    </location>
</feature>
<evidence type="ECO:0000259" key="12">
    <source>
        <dbReference type="Pfam" id="PF13609"/>
    </source>
</evidence>
<dbReference type="RefSeq" id="WP_150738363.1">
    <property type="nucleotide sequence ID" value="NZ_CABPSP010000006.1"/>
</dbReference>
<keyword evidence="14" id="KW-1185">Reference proteome</keyword>
<dbReference type="InterPro" id="IPR023614">
    <property type="entry name" value="Porin_dom_sf"/>
</dbReference>
<evidence type="ECO:0000313" key="13">
    <source>
        <dbReference type="EMBL" id="VVE66787.1"/>
    </source>
</evidence>
<evidence type="ECO:0000313" key="14">
    <source>
        <dbReference type="Proteomes" id="UP000383122"/>
    </source>
</evidence>
<dbReference type="Gene3D" id="2.40.160.10">
    <property type="entry name" value="Porin"/>
    <property type="match status" value="1"/>
</dbReference>
<evidence type="ECO:0000256" key="11">
    <source>
        <dbReference type="SAM" id="SignalP"/>
    </source>
</evidence>
<comment type="subunit">
    <text evidence="2">Homotrimer.</text>
</comment>
<proteinExistence type="predicted"/>
<evidence type="ECO:0000256" key="9">
    <source>
        <dbReference type="ARBA" id="ARBA00023136"/>
    </source>
</evidence>
<dbReference type="GO" id="GO:0006811">
    <property type="term" value="P:monoatomic ion transport"/>
    <property type="evidence" value="ECO:0007669"/>
    <property type="project" value="UniProtKB-KW"/>
</dbReference>
<evidence type="ECO:0000256" key="2">
    <source>
        <dbReference type="ARBA" id="ARBA00011233"/>
    </source>
</evidence>
<name>A0A5E5A152_9BURK</name>
<dbReference type="OrthoDB" id="8982743at2"/>
<keyword evidence="7" id="KW-0406">Ion transport</keyword>
<keyword evidence="6 11" id="KW-0732">Signal</keyword>
<dbReference type="Proteomes" id="UP000383122">
    <property type="component" value="Unassembled WGS sequence"/>
</dbReference>
<dbReference type="InterPro" id="IPR050298">
    <property type="entry name" value="Gram-neg_bact_OMP"/>
</dbReference>
<accession>A0A5E5A152</accession>
<evidence type="ECO:0000256" key="6">
    <source>
        <dbReference type="ARBA" id="ARBA00022729"/>
    </source>
</evidence>
<keyword evidence="3" id="KW-0813">Transport</keyword>
<keyword evidence="5" id="KW-0812">Transmembrane</keyword>
<evidence type="ECO:0000256" key="5">
    <source>
        <dbReference type="ARBA" id="ARBA00022692"/>
    </source>
</evidence>
<keyword evidence="8" id="KW-0626">Porin</keyword>
<evidence type="ECO:0000256" key="1">
    <source>
        <dbReference type="ARBA" id="ARBA00004571"/>
    </source>
</evidence>